<protein>
    <recommendedName>
        <fullName evidence="7">CAMK family protein kinase</fullName>
    </recommendedName>
</protein>
<gene>
    <name evidence="5" type="ORF">M9Y10_032542</name>
</gene>
<sequence>MESKLNDYIIIKKIASGNYSTVYKAQHIPTKTMVALKQISKKKIKTKNEFKFLQREVYLLKSLDHPFIATFFEVVDDLENFYISMELIENQTLLDYVENSQGISEPEARTLFLQIISIIYYLHKIMRVMHRDIKDDNFLIDVNNNIKIIDFGLSRVFDKKDPFLSTPEIIKEKPYTSAADIWSLGVVLYTMVACCLPFNGDNVNMQLHEILYAEPLIPESWSCNLRDLMRRLLNKDPGARITLEEIMNHPWITEFNDKNCINEDLNFLLSIKVVDLENLDQDVLLEMMNLGFDVDDIQHELEEKTINRKTATYKILRSTKLKKKLFQLPISIF</sequence>
<dbReference type="SUPFAM" id="SSF56112">
    <property type="entry name" value="Protein kinase-like (PK-like)"/>
    <property type="match status" value="1"/>
</dbReference>
<dbReference type="SMART" id="SM00220">
    <property type="entry name" value="S_TKc"/>
    <property type="match status" value="1"/>
</dbReference>
<dbReference type="Gene3D" id="1.10.510.10">
    <property type="entry name" value="Transferase(Phosphotransferase) domain 1"/>
    <property type="match status" value="1"/>
</dbReference>
<dbReference type="EMBL" id="JAPFFF010000053">
    <property type="protein sequence ID" value="KAK8839073.1"/>
    <property type="molecule type" value="Genomic_DNA"/>
</dbReference>
<dbReference type="Pfam" id="PF00069">
    <property type="entry name" value="Pkinase"/>
    <property type="match status" value="1"/>
</dbReference>
<dbReference type="InterPro" id="IPR011009">
    <property type="entry name" value="Kinase-like_dom_sf"/>
</dbReference>
<reference evidence="5 6" key="1">
    <citation type="submission" date="2024-04" db="EMBL/GenBank/DDBJ databases">
        <title>Tritrichomonas musculus Genome.</title>
        <authorList>
            <person name="Alves-Ferreira E."/>
            <person name="Grigg M."/>
            <person name="Lorenzi H."/>
            <person name="Galac M."/>
        </authorList>
    </citation>
    <scope>NUCLEOTIDE SEQUENCE [LARGE SCALE GENOMIC DNA]</scope>
    <source>
        <strain evidence="5 6">EAF2021</strain>
    </source>
</reference>
<keyword evidence="6" id="KW-1185">Reference proteome</keyword>
<dbReference type="Proteomes" id="UP001470230">
    <property type="component" value="Unassembled WGS sequence"/>
</dbReference>
<name>A0ABR2GZJ3_9EUKA</name>
<evidence type="ECO:0000259" key="4">
    <source>
        <dbReference type="PROSITE" id="PS50030"/>
    </source>
</evidence>
<organism evidence="5 6">
    <name type="scientific">Tritrichomonas musculus</name>
    <dbReference type="NCBI Taxonomy" id="1915356"/>
    <lineage>
        <taxon>Eukaryota</taxon>
        <taxon>Metamonada</taxon>
        <taxon>Parabasalia</taxon>
        <taxon>Tritrichomonadida</taxon>
        <taxon>Tritrichomonadidae</taxon>
        <taxon>Tritrichomonas</taxon>
    </lineage>
</organism>
<keyword evidence="2" id="KW-0067">ATP-binding</keyword>
<keyword evidence="1" id="KW-0547">Nucleotide-binding</keyword>
<evidence type="ECO:0000256" key="1">
    <source>
        <dbReference type="ARBA" id="ARBA00022741"/>
    </source>
</evidence>
<evidence type="ECO:0008006" key="7">
    <source>
        <dbReference type="Google" id="ProtNLM"/>
    </source>
</evidence>
<dbReference type="InterPro" id="IPR015940">
    <property type="entry name" value="UBA"/>
</dbReference>
<comment type="caution">
    <text evidence="5">The sequence shown here is derived from an EMBL/GenBank/DDBJ whole genome shotgun (WGS) entry which is preliminary data.</text>
</comment>
<feature type="domain" description="UBA" evidence="4">
    <location>
        <begin position="278"/>
        <end position="318"/>
    </location>
</feature>
<proteinExistence type="predicted"/>
<dbReference type="PROSITE" id="PS50030">
    <property type="entry name" value="UBA"/>
    <property type="match status" value="1"/>
</dbReference>
<dbReference type="PANTHER" id="PTHR24346">
    <property type="entry name" value="MAP/MICROTUBULE AFFINITY-REGULATING KINASE"/>
    <property type="match status" value="1"/>
</dbReference>
<dbReference type="InterPro" id="IPR000719">
    <property type="entry name" value="Prot_kinase_dom"/>
</dbReference>
<evidence type="ECO:0000313" key="6">
    <source>
        <dbReference type="Proteomes" id="UP001470230"/>
    </source>
</evidence>
<evidence type="ECO:0000256" key="2">
    <source>
        <dbReference type="ARBA" id="ARBA00022840"/>
    </source>
</evidence>
<dbReference type="PANTHER" id="PTHR24346:SF30">
    <property type="entry name" value="MATERNAL EMBRYONIC LEUCINE ZIPPER KINASE"/>
    <property type="match status" value="1"/>
</dbReference>
<dbReference type="PROSITE" id="PS50011">
    <property type="entry name" value="PROTEIN_KINASE_DOM"/>
    <property type="match status" value="1"/>
</dbReference>
<accession>A0ABR2GZJ3</accession>
<dbReference type="InterPro" id="IPR008271">
    <property type="entry name" value="Ser/Thr_kinase_AS"/>
</dbReference>
<feature type="domain" description="Protein kinase" evidence="3">
    <location>
        <begin position="8"/>
        <end position="252"/>
    </location>
</feature>
<dbReference type="PROSITE" id="PS00108">
    <property type="entry name" value="PROTEIN_KINASE_ST"/>
    <property type="match status" value="1"/>
</dbReference>
<evidence type="ECO:0000313" key="5">
    <source>
        <dbReference type="EMBL" id="KAK8839073.1"/>
    </source>
</evidence>
<evidence type="ECO:0000259" key="3">
    <source>
        <dbReference type="PROSITE" id="PS50011"/>
    </source>
</evidence>